<dbReference type="PANTHER" id="PTHR30404:SF0">
    <property type="entry name" value="N-ACETYLMURAMOYL-L-ALANINE AMIDASE AMIC"/>
    <property type="match status" value="1"/>
</dbReference>
<dbReference type="InterPro" id="IPR021731">
    <property type="entry name" value="AMIN_dom"/>
</dbReference>
<dbReference type="InterPro" id="IPR050695">
    <property type="entry name" value="N-acetylmuramoyl_amidase_3"/>
</dbReference>
<dbReference type="GO" id="GO:0009253">
    <property type="term" value="P:peptidoglycan catabolic process"/>
    <property type="evidence" value="ECO:0007669"/>
    <property type="project" value="InterPro"/>
</dbReference>
<feature type="compositionally biased region" description="Low complexity" evidence="2">
    <location>
        <begin position="145"/>
        <end position="184"/>
    </location>
</feature>
<dbReference type="Proteomes" id="UP000272464">
    <property type="component" value="Unassembled WGS sequence"/>
</dbReference>
<dbReference type="Gene3D" id="2.60.40.3500">
    <property type="match status" value="1"/>
</dbReference>
<comment type="caution">
    <text evidence="5">The sequence shown here is derived from an EMBL/GenBank/DDBJ whole genome shotgun (WGS) entry which is preliminary data.</text>
</comment>
<keyword evidence="1" id="KW-0378">Hydrolase</keyword>
<feature type="signal peptide" evidence="3">
    <location>
        <begin position="1"/>
        <end position="23"/>
    </location>
</feature>
<proteinExistence type="predicted"/>
<reference evidence="5 6" key="1">
    <citation type="submission" date="2018-12" db="EMBL/GenBank/DDBJ databases">
        <authorList>
            <person name="Sun L."/>
            <person name="Chen Z."/>
        </authorList>
    </citation>
    <scope>NUCLEOTIDE SEQUENCE [LARGE SCALE GENOMIC DNA]</scope>
    <source>
        <strain evidence="5 6">3-5-3</strain>
    </source>
</reference>
<feature type="region of interest" description="Disordered" evidence="2">
    <location>
        <begin position="141"/>
        <end position="195"/>
    </location>
</feature>
<sequence>MKKLGFLAFLFFFLLAFPGQGQAASGATHIKLDGREIKLTKDSQVQEISGSVLVPLRVIVEELGYNVNWDSKTKKISIEQGGNTLDLTLNKKTAHVNGAKIIMPAAPLLKGNITYVPLRFVSEQTGLKVLWDNKLKTAFLTSPDSESGSDTGSNSGTTAGNVSGNSTPVPAPGGSSDTGTSSGSAGNGASGTTGGQSQLASINGISFSDNRLIVAIDGTTITKVSKLTGPDRIVVDLTNTKFSDSFLSGQPLNSAGQGLLPVTGFPDVKQVRYSLFSSNPSTVRLVLDLNYSKGYQLLNAGDGLVIVDLNQDSSGPATSPGGNGKKLVVIDAGHGGQKDPGAISITGKYEKTFTLAVVLKVQELLKKEPDIDFVLTRSDDTYPTLSDRVKIANDLNADLFVSVHGNSAVATATGSETYYTRPDSIELANVMHKYLVEATGLPDRKVRQKSLQVTRETKMPAVLLEVGYLSNKNDEALMYDDAFQERVAEGIVAGIKEYLGLQ</sequence>
<dbReference type="Pfam" id="PF11741">
    <property type="entry name" value="AMIN"/>
    <property type="match status" value="1"/>
</dbReference>
<dbReference type="InterPro" id="IPR002508">
    <property type="entry name" value="MurNAc-LAA_cat"/>
</dbReference>
<dbReference type="OrthoDB" id="9806267at2"/>
<protein>
    <submittedName>
        <fullName evidence="5">AMIN domain-containing protein</fullName>
    </submittedName>
</protein>
<dbReference type="InterPro" id="IPR012854">
    <property type="entry name" value="Cu_amine_oxidase-like_N"/>
</dbReference>
<evidence type="ECO:0000313" key="5">
    <source>
        <dbReference type="EMBL" id="RUT36600.1"/>
    </source>
</evidence>
<evidence type="ECO:0000256" key="3">
    <source>
        <dbReference type="SAM" id="SignalP"/>
    </source>
</evidence>
<evidence type="ECO:0000256" key="1">
    <source>
        <dbReference type="ARBA" id="ARBA00022801"/>
    </source>
</evidence>
<evidence type="ECO:0000313" key="6">
    <source>
        <dbReference type="Proteomes" id="UP000272464"/>
    </source>
</evidence>
<dbReference type="Gene3D" id="3.30.457.10">
    <property type="entry name" value="Copper amine oxidase-like, N-terminal domain"/>
    <property type="match status" value="1"/>
</dbReference>
<dbReference type="AlphaFoldDB" id="A0A433XR98"/>
<gene>
    <name evidence="5" type="ORF">EJP77_03255</name>
</gene>
<dbReference type="Pfam" id="PF07833">
    <property type="entry name" value="Cu_amine_oxidN1"/>
    <property type="match status" value="1"/>
</dbReference>
<dbReference type="EMBL" id="RZNX01000001">
    <property type="protein sequence ID" value="RUT36600.1"/>
    <property type="molecule type" value="Genomic_DNA"/>
</dbReference>
<dbReference type="GO" id="GO:0030288">
    <property type="term" value="C:outer membrane-bounded periplasmic space"/>
    <property type="evidence" value="ECO:0007669"/>
    <property type="project" value="TreeGrafter"/>
</dbReference>
<dbReference type="SUPFAM" id="SSF55383">
    <property type="entry name" value="Copper amine oxidase, domain N"/>
    <property type="match status" value="1"/>
</dbReference>
<feature type="domain" description="MurNAc-LAA" evidence="4">
    <location>
        <begin position="389"/>
        <end position="496"/>
    </location>
</feature>
<feature type="chain" id="PRO_5019391265" evidence="3">
    <location>
        <begin position="24"/>
        <end position="502"/>
    </location>
</feature>
<dbReference type="GO" id="GO:0008745">
    <property type="term" value="F:N-acetylmuramoyl-L-alanine amidase activity"/>
    <property type="evidence" value="ECO:0007669"/>
    <property type="project" value="InterPro"/>
</dbReference>
<dbReference type="SUPFAM" id="SSF53187">
    <property type="entry name" value="Zn-dependent exopeptidases"/>
    <property type="match status" value="1"/>
</dbReference>
<dbReference type="CDD" id="cd02696">
    <property type="entry name" value="MurNAc-LAA"/>
    <property type="match status" value="1"/>
</dbReference>
<evidence type="ECO:0000256" key="2">
    <source>
        <dbReference type="SAM" id="MobiDB-lite"/>
    </source>
</evidence>
<dbReference type="Gene3D" id="3.40.630.40">
    <property type="entry name" value="Zn-dependent exopeptidases"/>
    <property type="match status" value="1"/>
</dbReference>
<dbReference type="SMART" id="SM00646">
    <property type="entry name" value="Ami_3"/>
    <property type="match status" value="1"/>
</dbReference>
<accession>A0A433XR98</accession>
<name>A0A433XR98_9BACL</name>
<dbReference type="Pfam" id="PF01520">
    <property type="entry name" value="Amidase_3"/>
    <property type="match status" value="1"/>
</dbReference>
<dbReference type="InterPro" id="IPR036582">
    <property type="entry name" value="Mao_N_sf"/>
</dbReference>
<evidence type="ECO:0000259" key="4">
    <source>
        <dbReference type="SMART" id="SM00646"/>
    </source>
</evidence>
<dbReference type="PANTHER" id="PTHR30404">
    <property type="entry name" value="N-ACETYLMURAMOYL-L-ALANINE AMIDASE"/>
    <property type="match status" value="1"/>
</dbReference>
<keyword evidence="6" id="KW-1185">Reference proteome</keyword>
<keyword evidence="3" id="KW-0732">Signal</keyword>
<feature type="compositionally biased region" description="Gly residues" evidence="2">
    <location>
        <begin position="185"/>
        <end position="194"/>
    </location>
</feature>
<organism evidence="5 6">
    <name type="scientific">Paenibacillus zeisoli</name>
    <dbReference type="NCBI Taxonomy" id="2496267"/>
    <lineage>
        <taxon>Bacteria</taxon>
        <taxon>Bacillati</taxon>
        <taxon>Bacillota</taxon>
        <taxon>Bacilli</taxon>
        <taxon>Bacillales</taxon>
        <taxon>Paenibacillaceae</taxon>
        <taxon>Paenibacillus</taxon>
    </lineage>
</organism>